<protein>
    <recommendedName>
        <fullName evidence="8">Major facilitator superfamily (MFS) profile domain-containing protein</fullName>
    </recommendedName>
</protein>
<feature type="transmembrane region" description="Helical" evidence="7">
    <location>
        <begin position="121"/>
        <end position="142"/>
    </location>
</feature>
<name>A0A167SXN2_9AGAM</name>
<dbReference type="SUPFAM" id="SSF103473">
    <property type="entry name" value="MFS general substrate transporter"/>
    <property type="match status" value="1"/>
</dbReference>
<dbReference type="PANTHER" id="PTHR48022:SF5">
    <property type="entry name" value="ALPHA-GLUCOSIDES PERMEASE MPH2-RELATED"/>
    <property type="match status" value="1"/>
</dbReference>
<evidence type="ECO:0000313" key="9">
    <source>
        <dbReference type="EMBL" id="KZP02352.1"/>
    </source>
</evidence>
<dbReference type="Gene3D" id="1.20.1250.20">
    <property type="entry name" value="MFS general substrate transporter like domains"/>
    <property type="match status" value="1"/>
</dbReference>
<dbReference type="AlphaFoldDB" id="A0A167SXN2"/>
<evidence type="ECO:0000256" key="4">
    <source>
        <dbReference type="ARBA" id="ARBA00022989"/>
    </source>
</evidence>
<keyword evidence="5 7" id="KW-0472">Membrane</keyword>
<comment type="similarity">
    <text evidence="2">Belongs to the major facilitator superfamily. Sugar transporter (TC 2.A.1.1) family.</text>
</comment>
<dbReference type="GO" id="GO:0016020">
    <property type="term" value="C:membrane"/>
    <property type="evidence" value="ECO:0007669"/>
    <property type="project" value="UniProtKB-SubCell"/>
</dbReference>
<dbReference type="GO" id="GO:0005351">
    <property type="term" value="F:carbohydrate:proton symporter activity"/>
    <property type="evidence" value="ECO:0007669"/>
    <property type="project" value="TreeGrafter"/>
</dbReference>
<dbReference type="InterPro" id="IPR036259">
    <property type="entry name" value="MFS_trans_sf"/>
</dbReference>
<feature type="domain" description="Major facilitator superfamily (MFS) profile" evidence="8">
    <location>
        <begin position="1"/>
        <end position="148"/>
    </location>
</feature>
<keyword evidence="4 7" id="KW-1133">Transmembrane helix</keyword>
<sequence>MVLNSMGVIGTIFSWGLLMFFGRRTIYIIGLLAMSVTLFVIGGLGWLDTTSAKWATGTLLIVLNFIYNASLGPICYTLIGEISSTRLRQKSIVLSRVAYQIMNIVRGIIVPRMLSPTSWNWGAKSGIFWGASAGLGALYCFLRLPETRGRSYSELDLLFEDKVPAWRFKSTKVDQFALGVQDTSHEKDNIHSATHHEDDKYKYQSSGQL</sequence>
<dbReference type="Pfam" id="PF00083">
    <property type="entry name" value="Sugar_tr"/>
    <property type="match status" value="1"/>
</dbReference>
<evidence type="ECO:0000256" key="1">
    <source>
        <dbReference type="ARBA" id="ARBA00004141"/>
    </source>
</evidence>
<dbReference type="EMBL" id="KV418662">
    <property type="protein sequence ID" value="KZP02352.1"/>
    <property type="molecule type" value="Genomic_DNA"/>
</dbReference>
<feature type="transmembrane region" description="Helical" evidence="7">
    <location>
        <begin position="29"/>
        <end position="47"/>
    </location>
</feature>
<keyword evidence="3 7" id="KW-0812">Transmembrane</keyword>
<comment type="subcellular location">
    <subcellularLocation>
        <location evidence="1">Membrane</location>
        <topology evidence="1">Multi-pass membrane protein</topology>
    </subcellularLocation>
</comment>
<evidence type="ECO:0000256" key="7">
    <source>
        <dbReference type="SAM" id="Phobius"/>
    </source>
</evidence>
<feature type="transmembrane region" description="Helical" evidence="7">
    <location>
        <begin position="6"/>
        <end position="22"/>
    </location>
</feature>
<feature type="compositionally biased region" description="Basic and acidic residues" evidence="6">
    <location>
        <begin position="187"/>
        <end position="202"/>
    </location>
</feature>
<accession>A0A167SXN2</accession>
<gene>
    <name evidence="9" type="ORF">FIBSPDRAFT_942087</name>
</gene>
<proteinExistence type="inferred from homology"/>
<dbReference type="InterPro" id="IPR050360">
    <property type="entry name" value="MFS_Sugar_Transporters"/>
</dbReference>
<organism evidence="9 10">
    <name type="scientific">Athelia psychrophila</name>
    <dbReference type="NCBI Taxonomy" id="1759441"/>
    <lineage>
        <taxon>Eukaryota</taxon>
        <taxon>Fungi</taxon>
        <taxon>Dikarya</taxon>
        <taxon>Basidiomycota</taxon>
        <taxon>Agaricomycotina</taxon>
        <taxon>Agaricomycetes</taxon>
        <taxon>Agaricomycetidae</taxon>
        <taxon>Atheliales</taxon>
        <taxon>Atheliaceae</taxon>
        <taxon>Athelia</taxon>
    </lineage>
</organism>
<dbReference type="Proteomes" id="UP000076532">
    <property type="component" value="Unassembled WGS sequence"/>
</dbReference>
<evidence type="ECO:0000256" key="3">
    <source>
        <dbReference type="ARBA" id="ARBA00022692"/>
    </source>
</evidence>
<dbReference type="InterPro" id="IPR005828">
    <property type="entry name" value="MFS_sugar_transport-like"/>
</dbReference>
<evidence type="ECO:0000256" key="2">
    <source>
        <dbReference type="ARBA" id="ARBA00010992"/>
    </source>
</evidence>
<evidence type="ECO:0000259" key="8">
    <source>
        <dbReference type="PROSITE" id="PS50850"/>
    </source>
</evidence>
<evidence type="ECO:0000256" key="6">
    <source>
        <dbReference type="SAM" id="MobiDB-lite"/>
    </source>
</evidence>
<evidence type="ECO:0000313" key="10">
    <source>
        <dbReference type="Proteomes" id="UP000076532"/>
    </source>
</evidence>
<reference evidence="9 10" key="1">
    <citation type="journal article" date="2016" name="Mol. Biol. Evol.">
        <title>Comparative Genomics of Early-Diverging Mushroom-Forming Fungi Provides Insights into the Origins of Lignocellulose Decay Capabilities.</title>
        <authorList>
            <person name="Nagy L.G."/>
            <person name="Riley R."/>
            <person name="Tritt A."/>
            <person name="Adam C."/>
            <person name="Daum C."/>
            <person name="Floudas D."/>
            <person name="Sun H."/>
            <person name="Yadav J.S."/>
            <person name="Pangilinan J."/>
            <person name="Larsson K.H."/>
            <person name="Matsuura K."/>
            <person name="Barry K."/>
            <person name="Labutti K."/>
            <person name="Kuo R."/>
            <person name="Ohm R.A."/>
            <person name="Bhattacharya S.S."/>
            <person name="Shirouzu T."/>
            <person name="Yoshinaga Y."/>
            <person name="Martin F.M."/>
            <person name="Grigoriev I.V."/>
            <person name="Hibbett D.S."/>
        </authorList>
    </citation>
    <scope>NUCLEOTIDE SEQUENCE [LARGE SCALE GENOMIC DNA]</scope>
    <source>
        <strain evidence="9 10">CBS 109695</strain>
    </source>
</reference>
<feature type="transmembrane region" description="Helical" evidence="7">
    <location>
        <begin position="91"/>
        <end position="109"/>
    </location>
</feature>
<feature type="transmembrane region" description="Helical" evidence="7">
    <location>
        <begin position="59"/>
        <end position="79"/>
    </location>
</feature>
<feature type="region of interest" description="Disordered" evidence="6">
    <location>
        <begin position="187"/>
        <end position="209"/>
    </location>
</feature>
<dbReference type="InterPro" id="IPR020846">
    <property type="entry name" value="MFS_dom"/>
</dbReference>
<dbReference type="OrthoDB" id="6612291at2759"/>
<dbReference type="PROSITE" id="PS50850">
    <property type="entry name" value="MFS"/>
    <property type="match status" value="1"/>
</dbReference>
<dbReference type="PANTHER" id="PTHR48022">
    <property type="entry name" value="PLASTIDIC GLUCOSE TRANSPORTER 4"/>
    <property type="match status" value="1"/>
</dbReference>
<keyword evidence="10" id="KW-1185">Reference proteome</keyword>
<evidence type="ECO:0000256" key="5">
    <source>
        <dbReference type="ARBA" id="ARBA00023136"/>
    </source>
</evidence>
<dbReference type="STRING" id="436010.A0A167SXN2"/>